<evidence type="ECO:0000256" key="7">
    <source>
        <dbReference type="ARBA" id="ARBA00023136"/>
    </source>
</evidence>
<dbReference type="PANTHER" id="PTHR43166:SF9">
    <property type="entry name" value="GLUTAMATE_ASPARTATE IMPORT ATP-BINDING PROTEIN GLTL"/>
    <property type="match status" value="1"/>
</dbReference>
<evidence type="ECO:0000313" key="9">
    <source>
        <dbReference type="EMBL" id="MBO0453495.1"/>
    </source>
</evidence>
<evidence type="ECO:0000256" key="3">
    <source>
        <dbReference type="ARBA" id="ARBA00022448"/>
    </source>
</evidence>
<name>A0ABS3HKR1_9ENTE</name>
<dbReference type="InterPro" id="IPR003593">
    <property type="entry name" value="AAA+_ATPase"/>
</dbReference>
<keyword evidence="3" id="KW-0813">Transport</keyword>
<dbReference type="Pfam" id="PF00005">
    <property type="entry name" value="ABC_tran"/>
    <property type="match status" value="1"/>
</dbReference>
<dbReference type="Gene3D" id="3.40.50.300">
    <property type="entry name" value="P-loop containing nucleotide triphosphate hydrolases"/>
    <property type="match status" value="1"/>
</dbReference>
<keyword evidence="7" id="KW-0472">Membrane</keyword>
<evidence type="ECO:0000313" key="10">
    <source>
        <dbReference type="Proteomes" id="UP000664495"/>
    </source>
</evidence>
<evidence type="ECO:0000256" key="1">
    <source>
        <dbReference type="ARBA" id="ARBA00004202"/>
    </source>
</evidence>
<evidence type="ECO:0000256" key="5">
    <source>
        <dbReference type="ARBA" id="ARBA00022741"/>
    </source>
</evidence>
<dbReference type="InterPro" id="IPR027417">
    <property type="entry name" value="P-loop_NTPase"/>
</dbReference>
<evidence type="ECO:0000256" key="2">
    <source>
        <dbReference type="ARBA" id="ARBA00005417"/>
    </source>
</evidence>
<dbReference type="PANTHER" id="PTHR43166">
    <property type="entry name" value="AMINO ACID IMPORT ATP-BINDING PROTEIN"/>
    <property type="match status" value="1"/>
</dbReference>
<dbReference type="InterPro" id="IPR050086">
    <property type="entry name" value="MetN_ABC_transporter-like"/>
</dbReference>
<comment type="caution">
    <text evidence="9">The sequence shown here is derived from an EMBL/GenBank/DDBJ whole genome shotgun (WGS) entry which is preliminary data.</text>
</comment>
<evidence type="ECO:0000256" key="4">
    <source>
        <dbReference type="ARBA" id="ARBA00022475"/>
    </source>
</evidence>
<comment type="subcellular location">
    <subcellularLocation>
        <location evidence="1">Cell membrane</location>
        <topology evidence="1">Peripheral membrane protein</topology>
    </subcellularLocation>
</comment>
<dbReference type="InterPro" id="IPR003439">
    <property type="entry name" value="ABC_transporter-like_ATP-bd"/>
</dbReference>
<organism evidence="9 10">
    <name type="scientific">Candidatus Enterococcus murrayae</name>
    <dbReference type="NCBI Taxonomy" id="2815321"/>
    <lineage>
        <taxon>Bacteria</taxon>
        <taxon>Bacillati</taxon>
        <taxon>Bacillota</taxon>
        <taxon>Bacilli</taxon>
        <taxon>Lactobacillales</taxon>
        <taxon>Enterococcaceae</taxon>
        <taxon>Enterococcus</taxon>
    </lineage>
</organism>
<proteinExistence type="inferred from homology"/>
<gene>
    <name evidence="9" type="ORF">JZO85_14615</name>
</gene>
<feature type="domain" description="ABC transporter" evidence="8">
    <location>
        <begin position="24"/>
        <end position="250"/>
    </location>
</feature>
<dbReference type="GO" id="GO:0005524">
    <property type="term" value="F:ATP binding"/>
    <property type="evidence" value="ECO:0007669"/>
    <property type="project" value="UniProtKB-KW"/>
</dbReference>
<dbReference type="RefSeq" id="WP_207109267.1">
    <property type="nucleotide sequence ID" value="NZ_JAFLVR010000035.1"/>
</dbReference>
<keyword evidence="4" id="KW-1003">Cell membrane</keyword>
<keyword evidence="5" id="KW-0547">Nucleotide-binding</keyword>
<reference evidence="9 10" key="1">
    <citation type="submission" date="2021-03" db="EMBL/GenBank/DDBJ databases">
        <title>Enterococcal diversity collection.</title>
        <authorList>
            <person name="Gilmore M.S."/>
            <person name="Schwartzman J."/>
            <person name="Van Tyne D."/>
            <person name="Martin M."/>
            <person name="Earl A.M."/>
            <person name="Manson A.L."/>
            <person name="Straub T."/>
            <person name="Salamzade R."/>
            <person name="Saavedra J."/>
            <person name="Lebreton F."/>
            <person name="Prichula J."/>
            <person name="Schaufler K."/>
            <person name="Gaca A."/>
            <person name="Sgardioli B."/>
            <person name="Wagenaar J."/>
            <person name="Strong T."/>
        </authorList>
    </citation>
    <scope>NUCLEOTIDE SEQUENCE [LARGE SCALE GENOMIC DNA]</scope>
    <source>
        <strain evidence="9 10">MJM16</strain>
    </source>
</reference>
<comment type="similarity">
    <text evidence="2">Belongs to the ABC transporter superfamily.</text>
</comment>
<evidence type="ECO:0000256" key="6">
    <source>
        <dbReference type="ARBA" id="ARBA00022840"/>
    </source>
</evidence>
<protein>
    <submittedName>
        <fullName evidence="9">ATP-binding cassette domain-containing protein</fullName>
    </submittedName>
</protein>
<dbReference type="Proteomes" id="UP000664495">
    <property type="component" value="Unassembled WGS sequence"/>
</dbReference>
<dbReference type="SUPFAM" id="SSF52540">
    <property type="entry name" value="P-loop containing nucleoside triphosphate hydrolases"/>
    <property type="match status" value="1"/>
</dbReference>
<accession>A0ABS3HKR1</accession>
<dbReference type="PROSITE" id="PS50893">
    <property type="entry name" value="ABC_TRANSPORTER_2"/>
    <property type="match status" value="1"/>
</dbReference>
<evidence type="ECO:0000259" key="8">
    <source>
        <dbReference type="PROSITE" id="PS50893"/>
    </source>
</evidence>
<keyword evidence="6 9" id="KW-0067">ATP-binding</keyword>
<keyword evidence="10" id="KW-1185">Reference proteome</keyword>
<dbReference type="EMBL" id="JAFLVR010000035">
    <property type="protein sequence ID" value="MBO0453495.1"/>
    <property type="molecule type" value="Genomic_DNA"/>
</dbReference>
<sequence>MKQLTESRTEDRLAGTTTVPVPLIQLQGVSKGFVLHSVGKRVSGCQDISFAVEKGHFVGITGKSGSGKSTILRCIYRTNLPQEGQILYQSALFGTVDLAQLDERKICQIRQYEIGYVSQFLQTLPRITAYDIVYRAALEATDTEAEAHMETKKILTHFEIKEELWPLFPNTFSGGEKLRLNIAKAMVKRPNLLLLDEPTASLDQHSKEKVRELIEQLKCSGTTMIGIFHDLEFMEGLCDQEFNIQEGSFI</sequence>
<dbReference type="SMART" id="SM00382">
    <property type="entry name" value="AAA"/>
    <property type="match status" value="1"/>
</dbReference>